<proteinExistence type="predicted"/>
<evidence type="ECO:0000313" key="2">
    <source>
        <dbReference type="EMBL" id="OMO55728.1"/>
    </source>
</evidence>
<dbReference type="Proteomes" id="UP000187203">
    <property type="component" value="Unassembled WGS sequence"/>
</dbReference>
<name>A0A1R3GCA1_9ROSI</name>
<keyword evidence="3" id="KW-1185">Reference proteome</keyword>
<organism evidence="2 3">
    <name type="scientific">Corchorus olitorius</name>
    <dbReference type="NCBI Taxonomy" id="93759"/>
    <lineage>
        <taxon>Eukaryota</taxon>
        <taxon>Viridiplantae</taxon>
        <taxon>Streptophyta</taxon>
        <taxon>Embryophyta</taxon>
        <taxon>Tracheophyta</taxon>
        <taxon>Spermatophyta</taxon>
        <taxon>Magnoliopsida</taxon>
        <taxon>eudicotyledons</taxon>
        <taxon>Gunneridae</taxon>
        <taxon>Pentapetalae</taxon>
        <taxon>rosids</taxon>
        <taxon>malvids</taxon>
        <taxon>Malvales</taxon>
        <taxon>Malvaceae</taxon>
        <taxon>Grewioideae</taxon>
        <taxon>Apeibeae</taxon>
        <taxon>Corchorus</taxon>
    </lineage>
</organism>
<gene>
    <name evidence="2" type="ORF">COLO4_35878</name>
</gene>
<accession>A0A1R3GCA1</accession>
<sequence>MTRSGVYSPEMSRAAYEKTDTPVEKIGEKGQTSGTQNEALVDTPYMEASEESYECAFRAFEVDELLNSVTDRFDREVVRFDEFDSYGISNYIFGGGGGYLSL</sequence>
<evidence type="ECO:0000256" key="1">
    <source>
        <dbReference type="SAM" id="MobiDB-lite"/>
    </source>
</evidence>
<feature type="compositionally biased region" description="Basic and acidic residues" evidence="1">
    <location>
        <begin position="15"/>
        <end position="28"/>
    </location>
</feature>
<evidence type="ECO:0000313" key="3">
    <source>
        <dbReference type="Proteomes" id="UP000187203"/>
    </source>
</evidence>
<dbReference type="EMBL" id="AWUE01022853">
    <property type="protein sequence ID" value="OMO55728.1"/>
    <property type="molecule type" value="Genomic_DNA"/>
</dbReference>
<comment type="caution">
    <text evidence="2">The sequence shown here is derived from an EMBL/GenBank/DDBJ whole genome shotgun (WGS) entry which is preliminary data.</text>
</comment>
<feature type="region of interest" description="Disordered" evidence="1">
    <location>
        <begin position="1"/>
        <end position="39"/>
    </location>
</feature>
<dbReference type="AlphaFoldDB" id="A0A1R3GCA1"/>
<reference evidence="3" key="1">
    <citation type="submission" date="2013-09" db="EMBL/GenBank/DDBJ databases">
        <title>Corchorus olitorius genome sequencing.</title>
        <authorList>
            <person name="Alam M."/>
            <person name="Haque M.S."/>
            <person name="Islam M.S."/>
            <person name="Emdad E.M."/>
            <person name="Islam M.M."/>
            <person name="Ahmed B."/>
            <person name="Halim A."/>
            <person name="Hossen Q.M.M."/>
            <person name="Hossain M.Z."/>
            <person name="Ahmed R."/>
            <person name="Khan M.M."/>
            <person name="Islam R."/>
            <person name="Rashid M.M."/>
            <person name="Khan S.A."/>
            <person name="Rahman M.S."/>
            <person name="Alam M."/>
            <person name="Yahiya A.S."/>
            <person name="Khan M.S."/>
            <person name="Azam M.S."/>
            <person name="Haque T."/>
            <person name="Lashkar M.Z.H."/>
            <person name="Akhand A.I."/>
            <person name="Morshed G."/>
            <person name="Roy S."/>
            <person name="Uddin K.S."/>
            <person name="Rabeya T."/>
            <person name="Hossain A.S."/>
            <person name="Chowdhury A."/>
            <person name="Snigdha A.R."/>
            <person name="Mortoza M.S."/>
            <person name="Matin S.A."/>
            <person name="Hoque S.M.E."/>
            <person name="Islam M.K."/>
            <person name="Roy D.K."/>
            <person name="Haider R."/>
            <person name="Moosa M.M."/>
            <person name="Elias S.M."/>
            <person name="Hasan A.M."/>
            <person name="Jahan S."/>
            <person name="Shafiuddin M."/>
            <person name="Mahmood N."/>
            <person name="Shommy N.S."/>
        </authorList>
    </citation>
    <scope>NUCLEOTIDE SEQUENCE [LARGE SCALE GENOMIC DNA]</scope>
    <source>
        <strain evidence="3">cv. O-4</strain>
    </source>
</reference>
<protein>
    <submittedName>
        <fullName evidence="2">Uncharacterized protein</fullName>
    </submittedName>
</protein>